<keyword evidence="2" id="KW-0812">Transmembrane</keyword>
<dbReference type="EMBL" id="PNBA02000006">
    <property type="protein sequence ID" value="KAG6420115.1"/>
    <property type="molecule type" value="Genomic_DNA"/>
</dbReference>
<protein>
    <submittedName>
        <fullName evidence="3">Uncharacterized protein</fullName>
    </submittedName>
</protein>
<proteinExistence type="predicted"/>
<evidence type="ECO:0000256" key="1">
    <source>
        <dbReference type="SAM" id="MobiDB-lite"/>
    </source>
</evidence>
<feature type="transmembrane region" description="Helical" evidence="2">
    <location>
        <begin position="24"/>
        <end position="49"/>
    </location>
</feature>
<comment type="caution">
    <text evidence="3">The sequence shown here is derived from an EMBL/GenBank/DDBJ whole genome shotgun (WGS) entry which is preliminary data.</text>
</comment>
<gene>
    <name evidence="3" type="ORF">SASPL_116633</name>
</gene>
<reference evidence="3" key="2">
    <citation type="submission" date="2020-08" db="EMBL/GenBank/DDBJ databases">
        <title>Plant Genome Project.</title>
        <authorList>
            <person name="Zhang R.-G."/>
        </authorList>
    </citation>
    <scope>NUCLEOTIDE SEQUENCE</scope>
    <source>
        <strain evidence="3">Huo1</strain>
        <tissue evidence="3">Leaf</tissue>
    </source>
</reference>
<keyword evidence="2" id="KW-0472">Membrane</keyword>
<keyword evidence="2" id="KW-1133">Transmembrane helix</keyword>
<feature type="transmembrane region" description="Helical" evidence="2">
    <location>
        <begin position="80"/>
        <end position="97"/>
    </location>
</feature>
<dbReference type="Proteomes" id="UP000298416">
    <property type="component" value="Unassembled WGS sequence"/>
</dbReference>
<keyword evidence="4" id="KW-1185">Reference proteome</keyword>
<sequence>MEGGWAGLNNSAMEFFNSTAVMEAFVDVLVCVVPIWVAVMIGLMIGWSWRPRWSGLVFLGLRSKLRYVWTLPPGLGARRFWLAFTALSAFSLCRGLWFRSRGMSGKVDKSSADSASDSAQESVDNGSCGDMSRHLTGAPDGESNVVTEKDLEHLLKLLNVKNGDMAWQNMMERSTTNMHYQAWRFIHRMAQQFTEAKPFSRMQLQSLSEIFSGMMSFGLNGILCSHASIYWKNALLRG</sequence>
<evidence type="ECO:0000313" key="4">
    <source>
        <dbReference type="Proteomes" id="UP000298416"/>
    </source>
</evidence>
<evidence type="ECO:0000313" key="3">
    <source>
        <dbReference type="EMBL" id="KAG6420115.1"/>
    </source>
</evidence>
<accession>A0A8X8XU85</accession>
<organism evidence="3">
    <name type="scientific">Salvia splendens</name>
    <name type="common">Scarlet sage</name>
    <dbReference type="NCBI Taxonomy" id="180675"/>
    <lineage>
        <taxon>Eukaryota</taxon>
        <taxon>Viridiplantae</taxon>
        <taxon>Streptophyta</taxon>
        <taxon>Embryophyta</taxon>
        <taxon>Tracheophyta</taxon>
        <taxon>Spermatophyta</taxon>
        <taxon>Magnoliopsida</taxon>
        <taxon>eudicotyledons</taxon>
        <taxon>Gunneridae</taxon>
        <taxon>Pentapetalae</taxon>
        <taxon>asterids</taxon>
        <taxon>lamiids</taxon>
        <taxon>Lamiales</taxon>
        <taxon>Lamiaceae</taxon>
        <taxon>Nepetoideae</taxon>
        <taxon>Mentheae</taxon>
        <taxon>Salviinae</taxon>
        <taxon>Salvia</taxon>
        <taxon>Salvia subgen. Calosphace</taxon>
        <taxon>core Calosphace</taxon>
    </lineage>
</organism>
<reference evidence="3" key="1">
    <citation type="submission" date="2018-01" db="EMBL/GenBank/DDBJ databases">
        <authorList>
            <person name="Mao J.F."/>
        </authorList>
    </citation>
    <scope>NUCLEOTIDE SEQUENCE</scope>
    <source>
        <strain evidence="3">Huo1</strain>
        <tissue evidence="3">Leaf</tissue>
    </source>
</reference>
<name>A0A8X8XU85_SALSN</name>
<evidence type="ECO:0000256" key="2">
    <source>
        <dbReference type="SAM" id="Phobius"/>
    </source>
</evidence>
<dbReference type="AlphaFoldDB" id="A0A8X8XU85"/>
<feature type="region of interest" description="Disordered" evidence="1">
    <location>
        <begin position="103"/>
        <end position="143"/>
    </location>
</feature>